<dbReference type="Gene3D" id="1.10.8.430">
    <property type="entry name" value="Helical domain of apoptotic protease-activating factors"/>
    <property type="match status" value="1"/>
</dbReference>
<dbReference type="GO" id="GO:0006952">
    <property type="term" value="P:defense response"/>
    <property type="evidence" value="ECO:0007669"/>
    <property type="project" value="UniProtKB-KW"/>
</dbReference>
<comment type="similarity">
    <text evidence="1">Belongs to the disease resistance NB-LRR family.</text>
</comment>
<dbReference type="Pfam" id="PF00931">
    <property type="entry name" value="NB-ARC"/>
    <property type="match status" value="1"/>
</dbReference>
<sequence length="239" mass="27600">MPGLGKTTLAGKIFRDHAIRHAFPICIWIYISQEFRKKDVFLSILQEFTKIDENMYRKSDQELAKLIAAHIERKKYLIIMDDIWIVEDWNKLQIAFPDSNKDGKVLITSRHLEVAQFANRHRPPHHMHLLTQDESWMLLQYEVFGELACPPELEDLGKLIAKHCCGLPLAIVVIGAVLTIKFKTLDTTATQGSWAKVSQSISTYLNEDRERRMETMIGLSYEKIALLLERLRSLLSNVP</sequence>
<keyword evidence="5" id="KW-0067">ATP-binding</keyword>
<reference evidence="7" key="1">
    <citation type="submission" date="2020-06" db="EMBL/GenBank/DDBJ databases">
        <authorList>
            <person name="Li T."/>
            <person name="Hu X."/>
            <person name="Zhang T."/>
            <person name="Song X."/>
            <person name="Zhang H."/>
            <person name="Dai N."/>
            <person name="Sheng W."/>
            <person name="Hou X."/>
            <person name="Wei L."/>
        </authorList>
    </citation>
    <scope>NUCLEOTIDE SEQUENCE</scope>
    <source>
        <strain evidence="7">G02</strain>
        <tissue evidence="7">Leaf</tissue>
    </source>
</reference>
<comment type="caution">
    <text evidence="7">The sequence shown here is derived from an EMBL/GenBank/DDBJ whole genome shotgun (WGS) entry which is preliminary data.</text>
</comment>
<evidence type="ECO:0000259" key="6">
    <source>
        <dbReference type="Pfam" id="PF00931"/>
    </source>
</evidence>
<dbReference type="FunFam" id="3.40.50.300:FF:001091">
    <property type="entry name" value="Probable disease resistance protein At1g61300"/>
    <property type="match status" value="1"/>
</dbReference>
<accession>A0AAW2PNA5</accession>
<proteinExistence type="inferred from homology"/>
<feature type="domain" description="NB-ARC" evidence="6">
    <location>
        <begin position="1"/>
        <end position="145"/>
    </location>
</feature>
<name>A0AAW2PNA5_SESRA</name>
<dbReference type="PANTHER" id="PTHR36766:SF30">
    <property type="entry name" value="TIR-NBS TYPE DISEASE RESISTANCE PROTEIN-RELATED"/>
    <property type="match status" value="1"/>
</dbReference>
<dbReference type="GO" id="GO:0005524">
    <property type="term" value="F:ATP binding"/>
    <property type="evidence" value="ECO:0007669"/>
    <property type="project" value="UniProtKB-KW"/>
</dbReference>
<organism evidence="7">
    <name type="scientific">Sesamum radiatum</name>
    <name type="common">Black benniseed</name>
    <dbReference type="NCBI Taxonomy" id="300843"/>
    <lineage>
        <taxon>Eukaryota</taxon>
        <taxon>Viridiplantae</taxon>
        <taxon>Streptophyta</taxon>
        <taxon>Embryophyta</taxon>
        <taxon>Tracheophyta</taxon>
        <taxon>Spermatophyta</taxon>
        <taxon>Magnoliopsida</taxon>
        <taxon>eudicotyledons</taxon>
        <taxon>Gunneridae</taxon>
        <taxon>Pentapetalae</taxon>
        <taxon>asterids</taxon>
        <taxon>lamiids</taxon>
        <taxon>Lamiales</taxon>
        <taxon>Pedaliaceae</taxon>
        <taxon>Sesamum</taxon>
    </lineage>
</organism>
<gene>
    <name evidence="7" type="ORF">Sradi_4083300</name>
</gene>
<reference evidence="7" key="2">
    <citation type="journal article" date="2024" name="Plant">
        <title>Genomic evolution and insights into agronomic trait innovations of Sesamum species.</title>
        <authorList>
            <person name="Miao H."/>
            <person name="Wang L."/>
            <person name="Qu L."/>
            <person name="Liu H."/>
            <person name="Sun Y."/>
            <person name="Le M."/>
            <person name="Wang Q."/>
            <person name="Wei S."/>
            <person name="Zheng Y."/>
            <person name="Lin W."/>
            <person name="Duan Y."/>
            <person name="Cao H."/>
            <person name="Xiong S."/>
            <person name="Wang X."/>
            <person name="Wei L."/>
            <person name="Li C."/>
            <person name="Ma Q."/>
            <person name="Ju M."/>
            <person name="Zhao R."/>
            <person name="Li G."/>
            <person name="Mu C."/>
            <person name="Tian Q."/>
            <person name="Mei H."/>
            <person name="Zhang T."/>
            <person name="Gao T."/>
            <person name="Zhang H."/>
        </authorList>
    </citation>
    <scope>NUCLEOTIDE SEQUENCE</scope>
    <source>
        <strain evidence="7">G02</strain>
    </source>
</reference>
<dbReference type="EMBL" id="JACGWJ010000017">
    <property type="protein sequence ID" value="KAL0356364.1"/>
    <property type="molecule type" value="Genomic_DNA"/>
</dbReference>
<keyword evidence="2" id="KW-0433">Leucine-rich repeat</keyword>
<dbReference type="SUPFAM" id="SSF52540">
    <property type="entry name" value="P-loop containing nucleoside triphosphate hydrolases"/>
    <property type="match status" value="1"/>
</dbReference>
<dbReference type="Gene3D" id="3.40.50.300">
    <property type="entry name" value="P-loop containing nucleotide triphosphate hydrolases"/>
    <property type="match status" value="1"/>
</dbReference>
<evidence type="ECO:0000256" key="2">
    <source>
        <dbReference type="ARBA" id="ARBA00022614"/>
    </source>
</evidence>
<dbReference type="InterPro" id="IPR042197">
    <property type="entry name" value="Apaf_helical"/>
</dbReference>
<evidence type="ECO:0000256" key="3">
    <source>
        <dbReference type="ARBA" id="ARBA00022741"/>
    </source>
</evidence>
<evidence type="ECO:0000256" key="4">
    <source>
        <dbReference type="ARBA" id="ARBA00022821"/>
    </source>
</evidence>
<evidence type="ECO:0000256" key="5">
    <source>
        <dbReference type="ARBA" id="ARBA00022840"/>
    </source>
</evidence>
<protein>
    <submittedName>
        <fullName evidence="7">Late blight resistance proteinR1B-16</fullName>
    </submittedName>
</protein>
<evidence type="ECO:0000313" key="7">
    <source>
        <dbReference type="EMBL" id="KAL0356364.1"/>
    </source>
</evidence>
<dbReference type="PANTHER" id="PTHR36766">
    <property type="entry name" value="PLANT BROAD-SPECTRUM MILDEW RESISTANCE PROTEIN RPW8"/>
    <property type="match status" value="1"/>
</dbReference>
<evidence type="ECO:0000256" key="1">
    <source>
        <dbReference type="ARBA" id="ARBA00008894"/>
    </source>
</evidence>
<dbReference type="InterPro" id="IPR002182">
    <property type="entry name" value="NB-ARC"/>
</dbReference>
<keyword evidence="3" id="KW-0547">Nucleotide-binding</keyword>
<keyword evidence="4" id="KW-0611">Plant defense</keyword>
<dbReference type="InterPro" id="IPR027417">
    <property type="entry name" value="P-loop_NTPase"/>
</dbReference>
<dbReference type="PRINTS" id="PR00364">
    <property type="entry name" value="DISEASERSIST"/>
</dbReference>
<dbReference type="AlphaFoldDB" id="A0AAW2PNA5"/>
<dbReference type="GO" id="GO:0043531">
    <property type="term" value="F:ADP binding"/>
    <property type="evidence" value="ECO:0007669"/>
    <property type="project" value="InterPro"/>
</dbReference>